<gene>
    <name evidence="3" type="ORF">GT347_20645</name>
</gene>
<dbReference type="Proteomes" id="UP000464787">
    <property type="component" value="Chromosome"/>
</dbReference>
<feature type="domain" description="DUF218" evidence="2">
    <location>
        <begin position="85"/>
        <end position="249"/>
    </location>
</feature>
<keyword evidence="1" id="KW-1133">Transmembrane helix</keyword>
<dbReference type="InterPro" id="IPR051599">
    <property type="entry name" value="Cell_Envelope_Assoc"/>
</dbReference>
<proteinExistence type="predicted"/>
<evidence type="ECO:0000313" key="4">
    <source>
        <dbReference type="Proteomes" id="UP000464787"/>
    </source>
</evidence>
<dbReference type="GO" id="GO:0043164">
    <property type="term" value="P:Gram-negative-bacterium-type cell wall biogenesis"/>
    <property type="evidence" value="ECO:0007669"/>
    <property type="project" value="TreeGrafter"/>
</dbReference>
<protein>
    <submittedName>
        <fullName evidence="3">YdcF family protein</fullName>
    </submittedName>
</protein>
<dbReference type="PANTHER" id="PTHR30336">
    <property type="entry name" value="INNER MEMBRANE PROTEIN, PROBABLE PERMEASE"/>
    <property type="match status" value="1"/>
</dbReference>
<feature type="transmembrane region" description="Helical" evidence="1">
    <location>
        <begin position="6"/>
        <end position="27"/>
    </location>
</feature>
<dbReference type="InterPro" id="IPR003848">
    <property type="entry name" value="DUF218"/>
</dbReference>
<feature type="transmembrane region" description="Helical" evidence="1">
    <location>
        <begin position="39"/>
        <end position="56"/>
    </location>
</feature>
<dbReference type="Pfam" id="PF02698">
    <property type="entry name" value="DUF218"/>
    <property type="match status" value="1"/>
</dbReference>
<dbReference type="Gene3D" id="3.40.50.620">
    <property type="entry name" value="HUPs"/>
    <property type="match status" value="1"/>
</dbReference>
<keyword evidence="4" id="KW-1185">Reference proteome</keyword>
<evidence type="ECO:0000259" key="2">
    <source>
        <dbReference type="Pfam" id="PF02698"/>
    </source>
</evidence>
<dbReference type="PANTHER" id="PTHR30336:SF4">
    <property type="entry name" value="ENVELOPE BIOGENESIS FACTOR ELYC"/>
    <property type="match status" value="1"/>
</dbReference>
<sequence>MFFVVSKLLSALTQPLSWVFLLMLAGLWRGRRQAARGRAMLWTGLLLILLLGWLPLPDLLLRRLEQAQPVPAAPGDPQWAAYAGVVVLGGALENAYVRDGNGQVALNGAAERMTMAIALARAHPRLKIVFTGGDGTLLRQTESEAAQARQYFREMGLADGQVLFESASRTTYENALYSAQLPGMDIHRPWLLLTSGWHMPRSLATFRKLGWTVTPYAVDYLAGRSTPWTQYAMVKSLSHWQIAVHETIGLWAYGLSGQAQ</sequence>
<dbReference type="EMBL" id="CP047650">
    <property type="protein sequence ID" value="QHJ00174.1"/>
    <property type="molecule type" value="Genomic_DNA"/>
</dbReference>
<name>A0A857JAD4_9BURK</name>
<dbReference type="KEGG" id="xyk:GT347_20645"/>
<organism evidence="3 4">
    <name type="scientific">Xylophilus rhododendri</name>
    <dbReference type="NCBI Taxonomy" id="2697032"/>
    <lineage>
        <taxon>Bacteria</taxon>
        <taxon>Pseudomonadati</taxon>
        <taxon>Pseudomonadota</taxon>
        <taxon>Betaproteobacteria</taxon>
        <taxon>Burkholderiales</taxon>
        <taxon>Xylophilus</taxon>
    </lineage>
</organism>
<keyword evidence="1" id="KW-0472">Membrane</keyword>
<evidence type="ECO:0000256" key="1">
    <source>
        <dbReference type="SAM" id="Phobius"/>
    </source>
</evidence>
<dbReference type="GO" id="GO:0005886">
    <property type="term" value="C:plasma membrane"/>
    <property type="evidence" value="ECO:0007669"/>
    <property type="project" value="TreeGrafter"/>
</dbReference>
<dbReference type="RefSeq" id="WP_160553984.1">
    <property type="nucleotide sequence ID" value="NZ_CP047650.1"/>
</dbReference>
<evidence type="ECO:0000313" key="3">
    <source>
        <dbReference type="EMBL" id="QHJ00174.1"/>
    </source>
</evidence>
<keyword evidence="1" id="KW-0812">Transmembrane</keyword>
<accession>A0A857JAD4</accession>
<dbReference type="AlphaFoldDB" id="A0A857JAD4"/>
<dbReference type="CDD" id="cd06259">
    <property type="entry name" value="YdcF-like"/>
    <property type="match status" value="1"/>
</dbReference>
<reference evidence="3 4" key="1">
    <citation type="submission" date="2020-01" db="EMBL/GenBank/DDBJ databases">
        <title>Genome sequencing of strain KACC 21265.</title>
        <authorList>
            <person name="Heo J."/>
            <person name="Kim S.-J."/>
            <person name="Kim J.-S."/>
            <person name="Hong S.-B."/>
            <person name="Kwon S.-W."/>
        </authorList>
    </citation>
    <scope>NUCLEOTIDE SEQUENCE [LARGE SCALE GENOMIC DNA]</scope>
    <source>
        <strain evidence="3 4">KACC 21265</strain>
    </source>
</reference>
<dbReference type="InterPro" id="IPR014729">
    <property type="entry name" value="Rossmann-like_a/b/a_fold"/>
</dbReference>
<dbReference type="GO" id="GO:0000270">
    <property type="term" value="P:peptidoglycan metabolic process"/>
    <property type="evidence" value="ECO:0007669"/>
    <property type="project" value="TreeGrafter"/>
</dbReference>